<dbReference type="AlphaFoldDB" id="A0AAD4L659"/>
<comment type="caution">
    <text evidence="1">The sequence shown here is derived from an EMBL/GenBank/DDBJ whole genome shotgun (WGS) entry which is preliminary data.</text>
</comment>
<sequence length="299" mass="32887">MAHYDIFRDQLGIKYPAFGHALWEPSPGRYSPVEVGDVGFIREGKFHRLFNALLSADHESHERFGVPEHHEPLLPGVADHIDGGTLTPNDFCSYGVTVASGGLDVFATEPAGTADVSFLCPRQCGAVLSLPVTAQREDTIARGDFAKWIIRHVDSWFAFTRRLGLGVDKMGDIVLVTGRHRTRSWTNVAFYESRAIAQASFGVQITNDDGTASVNWQVSRERIQGAMLTQGPSGADLPEDQCIFVRGYRVARTFKLFPRLRGAAGHTPDPSGHDSDPELEVVSLPSFTKVNLLILTSWP</sequence>
<evidence type="ECO:0000313" key="2">
    <source>
        <dbReference type="Proteomes" id="UP001201163"/>
    </source>
</evidence>
<keyword evidence="2" id="KW-1185">Reference proteome</keyword>
<dbReference type="Proteomes" id="UP001201163">
    <property type="component" value="Unassembled WGS sequence"/>
</dbReference>
<dbReference type="EMBL" id="JAKELL010000159">
    <property type="protein sequence ID" value="KAH8979684.1"/>
    <property type="molecule type" value="Genomic_DNA"/>
</dbReference>
<gene>
    <name evidence="1" type="ORF">EDB92DRAFT_338139</name>
</gene>
<proteinExistence type="predicted"/>
<name>A0AAD4L659_9AGAM</name>
<protein>
    <submittedName>
        <fullName evidence="1">Uncharacterized protein</fullName>
    </submittedName>
</protein>
<reference evidence="1" key="1">
    <citation type="submission" date="2022-01" db="EMBL/GenBank/DDBJ databases">
        <title>Comparative genomics reveals a dynamic genome evolution in the ectomycorrhizal milk-cap (Lactarius) mushrooms.</title>
        <authorList>
            <consortium name="DOE Joint Genome Institute"/>
            <person name="Lebreton A."/>
            <person name="Tang N."/>
            <person name="Kuo A."/>
            <person name="LaButti K."/>
            <person name="Drula E."/>
            <person name="Barry K."/>
            <person name="Clum A."/>
            <person name="Lipzen A."/>
            <person name="Mousain D."/>
            <person name="Ng V."/>
            <person name="Wang R."/>
            <person name="Wang X."/>
            <person name="Dai Y."/>
            <person name="Henrissat B."/>
            <person name="Grigoriev I.V."/>
            <person name="Guerin-Laguette A."/>
            <person name="Yu F."/>
            <person name="Martin F.M."/>
        </authorList>
    </citation>
    <scope>NUCLEOTIDE SEQUENCE</scope>
    <source>
        <strain evidence="1">QP</strain>
    </source>
</reference>
<evidence type="ECO:0000313" key="1">
    <source>
        <dbReference type="EMBL" id="KAH8979684.1"/>
    </source>
</evidence>
<organism evidence="1 2">
    <name type="scientific">Lactarius akahatsu</name>
    <dbReference type="NCBI Taxonomy" id="416441"/>
    <lineage>
        <taxon>Eukaryota</taxon>
        <taxon>Fungi</taxon>
        <taxon>Dikarya</taxon>
        <taxon>Basidiomycota</taxon>
        <taxon>Agaricomycotina</taxon>
        <taxon>Agaricomycetes</taxon>
        <taxon>Russulales</taxon>
        <taxon>Russulaceae</taxon>
        <taxon>Lactarius</taxon>
    </lineage>
</organism>
<accession>A0AAD4L659</accession>